<sequence>MSTPIRLAGCVAILVVALLGAYGIGNAVGPIGGVAQDTHHETDGEVANGQQDPVETLPGGLQSSAQGYTLHLLTPIMKPGTQTLRFHILDATGEPVTAYDVTHEAELHFFAVRRDLSGFAHLHPTMDDSGTWQIEVDLTPGTWRFLADFRPTGAGSLTLGRDGFVPGDFEPRPLPAAEQTVEVDGYSVTLSGDLRAGESSELSMSISNAGRPVTDLEPYLGAYGHLVALREGDLAYLHVHPRGTPEDDATEPGPRIAFGTSAPSAGAYRLFLDFKHDGVVRTAAFTVHAETDTTAHDDGADHEH</sequence>
<dbReference type="RefSeq" id="WP_179501801.1">
    <property type="nucleotide sequence ID" value="NZ_JACCAA010000001.1"/>
</dbReference>
<evidence type="ECO:0008006" key="3">
    <source>
        <dbReference type="Google" id="ProtNLM"/>
    </source>
</evidence>
<organism evidence="1 2">
    <name type="scientific">Nocardioides daedukensis</name>
    <dbReference type="NCBI Taxonomy" id="634462"/>
    <lineage>
        <taxon>Bacteria</taxon>
        <taxon>Bacillati</taxon>
        <taxon>Actinomycetota</taxon>
        <taxon>Actinomycetes</taxon>
        <taxon>Propionibacteriales</taxon>
        <taxon>Nocardioidaceae</taxon>
        <taxon>Nocardioides</taxon>
    </lineage>
</organism>
<reference evidence="1 2" key="1">
    <citation type="submission" date="2020-07" db="EMBL/GenBank/DDBJ databases">
        <title>Sequencing the genomes of 1000 actinobacteria strains.</title>
        <authorList>
            <person name="Klenk H.-P."/>
        </authorList>
    </citation>
    <scope>NUCLEOTIDE SEQUENCE [LARGE SCALE GENOMIC DNA]</scope>
    <source>
        <strain evidence="1 2">DSM 23819</strain>
    </source>
</reference>
<keyword evidence="2" id="KW-1185">Reference proteome</keyword>
<protein>
    <recommendedName>
        <fullName evidence="3">Heavy-metal-associated domain-containing protein</fullName>
    </recommendedName>
</protein>
<gene>
    <name evidence="1" type="ORF">BJ980_001583</name>
</gene>
<comment type="caution">
    <text evidence="1">The sequence shown here is derived from an EMBL/GenBank/DDBJ whole genome shotgun (WGS) entry which is preliminary data.</text>
</comment>
<accession>A0A7Y9RYM8</accession>
<proteinExistence type="predicted"/>
<evidence type="ECO:0000313" key="1">
    <source>
        <dbReference type="EMBL" id="NYG58660.1"/>
    </source>
</evidence>
<dbReference type="Proteomes" id="UP000540656">
    <property type="component" value="Unassembled WGS sequence"/>
</dbReference>
<dbReference type="EMBL" id="JACCAA010000001">
    <property type="protein sequence ID" value="NYG58660.1"/>
    <property type="molecule type" value="Genomic_DNA"/>
</dbReference>
<name>A0A7Y9RYM8_9ACTN</name>
<evidence type="ECO:0000313" key="2">
    <source>
        <dbReference type="Proteomes" id="UP000540656"/>
    </source>
</evidence>
<dbReference type="AlphaFoldDB" id="A0A7Y9RYM8"/>